<accession>A0A674P9G5</accession>
<keyword evidence="2" id="KW-1185">Reference proteome</keyword>
<name>A0A674P9G5_TAKRU</name>
<dbReference type="InParanoid" id="A0A674P9G5"/>
<dbReference type="Ensembl" id="ENSTRUT00000077188.1">
    <property type="protein sequence ID" value="ENSTRUP00000082295.1"/>
    <property type="gene ID" value="ENSTRUG00000031051.1"/>
</dbReference>
<evidence type="ECO:0000313" key="2">
    <source>
        <dbReference type="Proteomes" id="UP000005226"/>
    </source>
</evidence>
<sequence length="102" mass="11391">ITREASFSARDAFISPSAAITLNRKRAGTSAAMARWTSQSVLLGPLIIACIYFSHYTTDFLHNCWLSTTAEYGQCLSAFSKPIYTLINIVQMVYDVICWCLI</sequence>
<proteinExistence type="predicted"/>
<evidence type="ECO:0000313" key="1">
    <source>
        <dbReference type="Ensembl" id="ENSTRUP00000082295.1"/>
    </source>
</evidence>
<reference evidence="1" key="2">
    <citation type="submission" date="2025-08" db="UniProtKB">
        <authorList>
            <consortium name="Ensembl"/>
        </authorList>
    </citation>
    <scope>IDENTIFICATION</scope>
</reference>
<reference evidence="1" key="3">
    <citation type="submission" date="2025-09" db="UniProtKB">
        <authorList>
            <consortium name="Ensembl"/>
        </authorList>
    </citation>
    <scope>IDENTIFICATION</scope>
</reference>
<dbReference type="AlphaFoldDB" id="A0A674P9G5"/>
<dbReference type="Proteomes" id="UP000005226">
    <property type="component" value="Chromosome 6"/>
</dbReference>
<reference evidence="1 2" key="1">
    <citation type="journal article" date="2011" name="Genome Biol. Evol.">
        <title>Integration of the genetic map and genome assembly of fugu facilitates insights into distinct features of genome evolution in teleosts and mammals.</title>
        <authorList>
            <person name="Kai W."/>
            <person name="Kikuchi K."/>
            <person name="Tohari S."/>
            <person name="Chew A.K."/>
            <person name="Tay A."/>
            <person name="Fujiwara A."/>
            <person name="Hosoya S."/>
            <person name="Suetake H."/>
            <person name="Naruse K."/>
            <person name="Brenner S."/>
            <person name="Suzuki Y."/>
            <person name="Venkatesh B."/>
        </authorList>
    </citation>
    <scope>NUCLEOTIDE SEQUENCE [LARGE SCALE GENOMIC DNA]</scope>
</reference>
<protein>
    <submittedName>
        <fullName evidence="1">Uncharacterized protein</fullName>
    </submittedName>
</protein>
<organism evidence="1 2">
    <name type="scientific">Takifugu rubripes</name>
    <name type="common">Japanese pufferfish</name>
    <name type="synonym">Fugu rubripes</name>
    <dbReference type="NCBI Taxonomy" id="31033"/>
    <lineage>
        <taxon>Eukaryota</taxon>
        <taxon>Metazoa</taxon>
        <taxon>Chordata</taxon>
        <taxon>Craniata</taxon>
        <taxon>Vertebrata</taxon>
        <taxon>Euteleostomi</taxon>
        <taxon>Actinopterygii</taxon>
        <taxon>Neopterygii</taxon>
        <taxon>Teleostei</taxon>
        <taxon>Neoteleostei</taxon>
        <taxon>Acanthomorphata</taxon>
        <taxon>Eupercaria</taxon>
        <taxon>Tetraodontiformes</taxon>
        <taxon>Tetradontoidea</taxon>
        <taxon>Tetraodontidae</taxon>
        <taxon>Takifugu</taxon>
    </lineage>
</organism>